<dbReference type="InterPro" id="IPR036181">
    <property type="entry name" value="MIT_dom_sf"/>
</dbReference>
<proteinExistence type="predicted"/>
<sequence length="369" mass="40738">MEENDYPKPTSAPPILAPSREETLTAPPPSPRPSYASLPTSRPATAPPELPSSPDRALPESSTARSDPREPSPSHIPAPASLTLPTRPASAMLPPQPSESPEPEDDAADAMSRVRQALAHARHKDRKHHYREAMDEYGDILDYFRKVLKDSQLTHEEREELKSIVDNDHERFAALRRLDAAGDLHNAPSLPKPRPPPSATEPSPNFRYLTKPKTGKRKKGEREDDDTPESSKRHRVQPSIEHGRNDSLGNLEQDAEVQPNEESSDEKDPAHNIQGRRPGFTRASTPLPGRIENLGDSNPKRGLTTYALAHTKRALCRRRTSGGHALDYQLRDHNHAHFEAGGCAKGFDTTLARMAADMSSSSQPPPDVH</sequence>
<reference evidence="2" key="1">
    <citation type="submission" date="2021-12" db="EMBL/GenBank/DDBJ databases">
        <authorList>
            <person name="Zaccaron A."/>
            <person name="Stergiopoulos I."/>
        </authorList>
    </citation>
    <scope>NUCLEOTIDE SEQUENCE</scope>
    <source>
        <strain evidence="2">Race5_Kim</strain>
    </source>
</reference>
<reference evidence="2" key="2">
    <citation type="journal article" date="2022" name="Microb. Genom.">
        <title>A chromosome-scale genome assembly of the tomato pathogen Cladosporium fulvum reveals a compartmentalized genome architecture and the presence of a dispensable chromosome.</title>
        <authorList>
            <person name="Zaccaron A.Z."/>
            <person name="Chen L.H."/>
            <person name="Samaras A."/>
            <person name="Stergiopoulos I."/>
        </authorList>
    </citation>
    <scope>NUCLEOTIDE SEQUENCE</scope>
    <source>
        <strain evidence="2">Race5_Kim</strain>
    </source>
</reference>
<dbReference type="EMBL" id="CP090163">
    <property type="protein sequence ID" value="UJO12394.1"/>
    <property type="molecule type" value="Genomic_DNA"/>
</dbReference>
<dbReference type="SUPFAM" id="SSF116846">
    <property type="entry name" value="MIT domain"/>
    <property type="match status" value="1"/>
</dbReference>
<gene>
    <name evidence="2" type="ORF">CLAFUR5_00308</name>
</gene>
<name>A0A9Q8L7S9_PASFU</name>
<feature type="region of interest" description="Disordered" evidence="1">
    <location>
        <begin position="1"/>
        <end position="130"/>
    </location>
</feature>
<feature type="compositionally biased region" description="Pro residues" evidence="1">
    <location>
        <begin position="190"/>
        <end position="199"/>
    </location>
</feature>
<feature type="region of interest" description="Disordered" evidence="1">
    <location>
        <begin position="176"/>
        <end position="302"/>
    </location>
</feature>
<dbReference type="GeneID" id="71980186"/>
<dbReference type="KEGG" id="ffu:CLAFUR5_00308"/>
<evidence type="ECO:0000256" key="1">
    <source>
        <dbReference type="SAM" id="MobiDB-lite"/>
    </source>
</evidence>
<dbReference type="RefSeq" id="XP_047756760.1">
    <property type="nucleotide sequence ID" value="XM_047899456.1"/>
</dbReference>
<feature type="compositionally biased region" description="Basic residues" evidence="1">
    <location>
        <begin position="120"/>
        <end position="130"/>
    </location>
</feature>
<keyword evidence="3" id="KW-1185">Reference proteome</keyword>
<evidence type="ECO:0000313" key="3">
    <source>
        <dbReference type="Proteomes" id="UP000756132"/>
    </source>
</evidence>
<evidence type="ECO:0000313" key="2">
    <source>
        <dbReference type="EMBL" id="UJO12394.1"/>
    </source>
</evidence>
<accession>A0A9Q8L7S9</accession>
<dbReference type="AlphaFoldDB" id="A0A9Q8L7S9"/>
<organism evidence="2 3">
    <name type="scientific">Passalora fulva</name>
    <name type="common">Tomato leaf mold</name>
    <name type="synonym">Cladosporium fulvum</name>
    <dbReference type="NCBI Taxonomy" id="5499"/>
    <lineage>
        <taxon>Eukaryota</taxon>
        <taxon>Fungi</taxon>
        <taxon>Dikarya</taxon>
        <taxon>Ascomycota</taxon>
        <taxon>Pezizomycotina</taxon>
        <taxon>Dothideomycetes</taxon>
        <taxon>Dothideomycetidae</taxon>
        <taxon>Mycosphaerellales</taxon>
        <taxon>Mycosphaerellaceae</taxon>
        <taxon>Fulvia</taxon>
    </lineage>
</organism>
<protein>
    <submittedName>
        <fullName evidence="2">Uncharacterized protein</fullName>
    </submittedName>
</protein>
<dbReference type="Proteomes" id="UP000756132">
    <property type="component" value="Chromosome 1"/>
</dbReference>
<dbReference type="OrthoDB" id="10525848at2759"/>